<dbReference type="GO" id="GO:0006581">
    <property type="term" value="P:acetylcholine catabolic process"/>
    <property type="evidence" value="ECO:0007669"/>
    <property type="project" value="TreeGrafter"/>
</dbReference>
<keyword evidence="4" id="KW-0325">Glycoprotein</keyword>
<dbReference type="SUPFAM" id="SSF53474">
    <property type="entry name" value="alpha/beta-Hydrolases"/>
    <property type="match status" value="1"/>
</dbReference>
<proteinExistence type="inferred from homology"/>
<evidence type="ECO:0000256" key="2">
    <source>
        <dbReference type="ARBA" id="ARBA00022487"/>
    </source>
</evidence>
<dbReference type="GO" id="GO:0019695">
    <property type="term" value="P:choline metabolic process"/>
    <property type="evidence" value="ECO:0007669"/>
    <property type="project" value="TreeGrafter"/>
</dbReference>
<keyword evidence="5" id="KW-0812">Transmembrane</keyword>
<keyword evidence="3" id="KW-0378">Hydrolase</keyword>
<reference evidence="7 8" key="1">
    <citation type="journal article" date="2020" name="Cell">
        <title>Large-Scale Comparative Analyses of Tick Genomes Elucidate Their Genetic Diversity and Vector Capacities.</title>
        <authorList>
            <consortium name="Tick Genome and Microbiome Consortium (TIGMIC)"/>
            <person name="Jia N."/>
            <person name="Wang J."/>
            <person name="Shi W."/>
            <person name="Du L."/>
            <person name="Sun Y."/>
            <person name="Zhan W."/>
            <person name="Jiang J.F."/>
            <person name="Wang Q."/>
            <person name="Zhang B."/>
            <person name="Ji P."/>
            <person name="Bell-Sakyi L."/>
            <person name="Cui X.M."/>
            <person name="Yuan T.T."/>
            <person name="Jiang B.G."/>
            <person name="Yang W.F."/>
            <person name="Lam T.T."/>
            <person name="Chang Q.C."/>
            <person name="Ding S.J."/>
            <person name="Wang X.J."/>
            <person name="Zhu J.G."/>
            <person name="Ruan X.D."/>
            <person name="Zhao L."/>
            <person name="Wei J.T."/>
            <person name="Ye R.Z."/>
            <person name="Que T.C."/>
            <person name="Du C.H."/>
            <person name="Zhou Y.H."/>
            <person name="Cheng J.X."/>
            <person name="Dai P.F."/>
            <person name="Guo W.B."/>
            <person name="Han X.H."/>
            <person name="Huang E.J."/>
            <person name="Li L.F."/>
            <person name="Wei W."/>
            <person name="Gao Y.C."/>
            <person name="Liu J.Z."/>
            <person name="Shao H.Z."/>
            <person name="Wang X."/>
            <person name="Wang C.C."/>
            <person name="Yang T.C."/>
            <person name="Huo Q.B."/>
            <person name="Li W."/>
            <person name="Chen H.Y."/>
            <person name="Chen S.E."/>
            <person name="Zhou L.G."/>
            <person name="Ni X.B."/>
            <person name="Tian J.H."/>
            <person name="Sheng Y."/>
            <person name="Liu T."/>
            <person name="Pan Y.S."/>
            <person name="Xia L.Y."/>
            <person name="Li J."/>
            <person name="Zhao F."/>
            <person name="Cao W.C."/>
        </authorList>
    </citation>
    <scope>NUCLEOTIDE SEQUENCE [LARGE SCALE GENOMIC DNA]</scope>
    <source>
        <strain evidence="7">HaeL-2018</strain>
    </source>
</reference>
<keyword evidence="8" id="KW-1185">Reference proteome</keyword>
<dbReference type="GO" id="GO:0005615">
    <property type="term" value="C:extracellular space"/>
    <property type="evidence" value="ECO:0007669"/>
    <property type="project" value="TreeGrafter"/>
</dbReference>
<evidence type="ECO:0000256" key="4">
    <source>
        <dbReference type="ARBA" id="ARBA00023180"/>
    </source>
</evidence>
<keyword evidence="5" id="KW-1133">Transmembrane helix</keyword>
<organism evidence="7 8">
    <name type="scientific">Haemaphysalis longicornis</name>
    <name type="common">Bush tick</name>
    <dbReference type="NCBI Taxonomy" id="44386"/>
    <lineage>
        <taxon>Eukaryota</taxon>
        <taxon>Metazoa</taxon>
        <taxon>Ecdysozoa</taxon>
        <taxon>Arthropoda</taxon>
        <taxon>Chelicerata</taxon>
        <taxon>Arachnida</taxon>
        <taxon>Acari</taxon>
        <taxon>Parasitiformes</taxon>
        <taxon>Ixodida</taxon>
        <taxon>Ixodoidea</taxon>
        <taxon>Ixodidae</taxon>
        <taxon>Haemaphysalinae</taxon>
        <taxon>Haemaphysalis</taxon>
    </lineage>
</organism>
<evidence type="ECO:0000259" key="6">
    <source>
        <dbReference type="Pfam" id="PF00135"/>
    </source>
</evidence>
<evidence type="ECO:0000256" key="3">
    <source>
        <dbReference type="ARBA" id="ARBA00022801"/>
    </source>
</evidence>
<dbReference type="PANTHER" id="PTHR43918">
    <property type="entry name" value="ACETYLCHOLINESTERASE"/>
    <property type="match status" value="1"/>
</dbReference>
<evidence type="ECO:0000256" key="5">
    <source>
        <dbReference type="SAM" id="Phobius"/>
    </source>
</evidence>
<dbReference type="VEuPathDB" id="VectorBase:HLOH_043570"/>
<name>A0A9J6FV83_HAELO</name>
<gene>
    <name evidence="7" type="ORF">HPB48_021196</name>
</gene>
<sequence length="475" mass="50875">MLVVEYTKFTRRDCLLTASGTLQATRVHSSGGTKVRLYRAVPFGQTTGGSVRFARPLPLDFGAPATQALPASSGGTGAESRTVVVVVTGKWFQSEYNTDFDGADLAAAGDFIVAVPNHRVGVFGFLNAGVGGAVGNAAVEDLLLALSWLQKNAWKFHGDPEDLVALGLGSGAFLLSVILMSPEFNVFRRAFFQGPYPTSPIPLNTPAHGQVYVAEMARSLGCPEGDILSQVKCLRSASENEIMKSTINVTAELPFVPGSFYGVALTQLHKRAALGEVTLMLGSDVYDARAMFQRVVPVGDLYRNGFSEVDVFAYFLRAMRGVAVDKAPIRLMTRGLSDVGSLPELEDYIVNLWTVCFPRIIADEAAAKNGTVYRYIVTKRSPYRIRDVFDIEMVAGFLKNALCILLVAAFLLGLVFVLVLHSTGVLSLRAPAAQATTGDDANATMAVGLFAFADAPHTPNAPMGDMGELAIELGF</sequence>
<dbReference type="AlphaFoldDB" id="A0A9J6FV83"/>
<comment type="similarity">
    <text evidence="1">Belongs to the type-B carboxylesterase/lipase family.</text>
</comment>
<dbReference type="InterPro" id="IPR002018">
    <property type="entry name" value="CarbesteraseB"/>
</dbReference>
<protein>
    <recommendedName>
        <fullName evidence="6">Carboxylesterase type B domain-containing protein</fullName>
    </recommendedName>
</protein>
<keyword evidence="5" id="KW-0472">Membrane</keyword>
<evidence type="ECO:0000256" key="1">
    <source>
        <dbReference type="ARBA" id="ARBA00005964"/>
    </source>
</evidence>
<evidence type="ECO:0000313" key="8">
    <source>
        <dbReference type="Proteomes" id="UP000821853"/>
    </source>
</evidence>
<dbReference type="Proteomes" id="UP000821853">
    <property type="component" value="Chromosome 2"/>
</dbReference>
<evidence type="ECO:0000313" key="7">
    <source>
        <dbReference type="EMBL" id="KAH9366691.1"/>
    </source>
</evidence>
<accession>A0A9J6FV83</accession>
<dbReference type="EMBL" id="JABSTR010000004">
    <property type="protein sequence ID" value="KAH9366691.1"/>
    <property type="molecule type" value="Genomic_DNA"/>
</dbReference>
<dbReference type="GO" id="GO:0003990">
    <property type="term" value="F:acetylcholinesterase activity"/>
    <property type="evidence" value="ECO:0007669"/>
    <property type="project" value="TreeGrafter"/>
</dbReference>
<dbReference type="PANTHER" id="PTHR43918:SF4">
    <property type="entry name" value="CARBOXYLIC ESTER HYDROLASE"/>
    <property type="match status" value="1"/>
</dbReference>
<comment type="caution">
    <text evidence="7">The sequence shown here is derived from an EMBL/GenBank/DDBJ whole genome shotgun (WGS) entry which is preliminary data.</text>
</comment>
<dbReference type="InterPro" id="IPR029058">
    <property type="entry name" value="AB_hydrolase_fold"/>
</dbReference>
<dbReference type="GO" id="GO:0005886">
    <property type="term" value="C:plasma membrane"/>
    <property type="evidence" value="ECO:0007669"/>
    <property type="project" value="TreeGrafter"/>
</dbReference>
<feature type="transmembrane region" description="Helical" evidence="5">
    <location>
        <begin position="397"/>
        <end position="420"/>
    </location>
</feature>
<keyword evidence="2" id="KW-0719">Serine esterase</keyword>
<feature type="domain" description="Carboxylesterase type B" evidence="6">
    <location>
        <begin position="79"/>
        <end position="288"/>
    </location>
</feature>
<dbReference type="Pfam" id="PF00135">
    <property type="entry name" value="COesterase"/>
    <property type="match status" value="1"/>
</dbReference>
<dbReference type="Gene3D" id="3.40.50.1820">
    <property type="entry name" value="alpha/beta hydrolase"/>
    <property type="match status" value="1"/>
</dbReference>
<dbReference type="InterPro" id="IPR050654">
    <property type="entry name" value="AChE-related_enzymes"/>
</dbReference>